<feature type="non-terminal residue" evidence="2">
    <location>
        <position position="1"/>
    </location>
</feature>
<keyword evidence="3" id="KW-1185">Reference proteome</keyword>
<dbReference type="OrthoDB" id="64754at2759"/>
<feature type="transmembrane region" description="Helical" evidence="1">
    <location>
        <begin position="341"/>
        <end position="361"/>
    </location>
</feature>
<dbReference type="AlphaFoldDB" id="A0A1V9Z5D5"/>
<organism evidence="2 3">
    <name type="scientific">Achlya hypogyna</name>
    <name type="common">Oomycete</name>
    <name type="synonym">Protoachlya hypogyna</name>
    <dbReference type="NCBI Taxonomy" id="1202772"/>
    <lineage>
        <taxon>Eukaryota</taxon>
        <taxon>Sar</taxon>
        <taxon>Stramenopiles</taxon>
        <taxon>Oomycota</taxon>
        <taxon>Saprolegniomycetes</taxon>
        <taxon>Saprolegniales</taxon>
        <taxon>Achlyaceae</taxon>
        <taxon>Achlya</taxon>
    </lineage>
</organism>
<dbReference type="EMBL" id="JNBR01000423">
    <property type="protein sequence ID" value="OQR93171.1"/>
    <property type="molecule type" value="Genomic_DNA"/>
</dbReference>
<comment type="caution">
    <text evidence="2">The sequence shown here is derived from an EMBL/GenBank/DDBJ whole genome shotgun (WGS) entry which is preliminary data.</text>
</comment>
<protein>
    <recommendedName>
        <fullName evidence="4">Transmembrane protein</fullName>
    </recommendedName>
</protein>
<gene>
    <name evidence="2" type="ORF">ACHHYP_02810</name>
</gene>
<evidence type="ECO:0008006" key="4">
    <source>
        <dbReference type="Google" id="ProtNLM"/>
    </source>
</evidence>
<name>A0A1V9Z5D5_ACHHY</name>
<evidence type="ECO:0000313" key="3">
    <source>
        <dbReference type="Proteomes" id="UP000243579"/>
    </source>
</evidence>
<proteinExistence type="predicted"/>
<keyword evidence="1" id="KW-0472">Membrane</keyword>
<reference evidence="2 3" key="1">
    <citation type="journal article" date="2014" name="Genome Biol. Evol.">
        <title>The secreted proteins of Achlya hypogyna and Thraustotheca clavata identify the ancestral oomycete secretome and reveal gene acquisitions by horizontal gene transfer.</title>
        <authorList>
            <person name="Misner I."/>
            <person name="Blouin N."/>
            <person name="Leonard G."/>
            <person name="Richards T.A."/>
            <person name="Lane C.E."/>
        </authorList>
    </citation>
    <scope>NUCLEOTIDE SEQUENCE [LARGE SCALE GENOMIC DNA]</scope>
    <source>
        <strain evidence="2 3">ATCC 48635</strain>
    </source>
</reference>
<accession>A0A1V9Z5D5</accession>
<sequence length="508" mass="55452">FVELPQKQYIGQFPQALANTNISLEGGSLLCGNDHAASPEPFVAIESTPLIHGFTLTGTCNLLGFDFFSPDEFLVLFAFAGFAASRPLTPVMLEAFCAWDYSFGTNCTGVYTAQSHFLLSHREAFAAAMAVAPSVEVDIAALNVHFLQFVVNGSMHELFQVNILDATGDVSWVYFGWCFLYAWAAGTREVVAFDGDISAITAVSGPLRTLTMTPNPAEVPQNLALVLMAAVRYITFVFAGLAAVVVAYTVRSRQRIEGLNLFEINRAFGLVWVGWSFLLVRSATAVLLLHTASLQLTAVGATAVWRAPPIPWYSRMLAAGELNWLIYVLNDVGSVLTGAHTSLYSTMSAICAWLTMLLWTWQSPCVHAARVQRWCVATDMDAALDCFSAHVQIGRFDRVFMSVAICVGCVLGSYVIVARVLRAPSPKTPSSLLFSAPAKYMLEVDDYAFGGVQFIDTPSALMAGLVSVRLAHSMVVLDMKKWRLLHLPRLPPDSMAPDRLHHAIPLPQ</sequence>
<keyword evidence="1" id="KW-0812">Transmembrane</keyword>
<dbReference type="STRING" id="1202772.A0A1V9Z5D5"/>
<feature type="transmembrane region" description="Helical" evidence="1">
    <location>
        <begin position="223"/>
        <end position="248"/>
    </location>
</feature>
<feature type="transmembrane region" description="Helical" evidence="1">
    <location>
        <begin position="399"/>
        <end position="421"/>
    </location>
</feature>
<keyword evidence="1" id="KW-1133">Transmembrane helix</keyword>
<dbReference type="Proteomes" id="UP000243579">
    <property type="component" value="Unassembled WGS sequence"/>
</dbReference>
<evidence type="ECO:0000256" key="1">
    <source>
        <dbReference type="SAM" id="Phobius"/>
    </source>
</evidence>
<evidence type="ECO:0000313" key="2">
    <source>
        <dbReference type="EMBL" id="OQR93171.1"/>
    </source>
</evidence>
<feature type="transmembrane region" description="Helical" evidence="1">
    <location>
        <begin position="269"/>
        <end position="292"/>
    </location>
</feature>